<dbReference type="Gene3D" id="3.40.390.10">
    <property type="entry name" value="Collagenase (Catalytic Domain)"/>
    <property type="match status" value="1"/>
</dbReference>
<evidence type="ECO:0000256" key="4">
    <source>
        <dbReference type="ARBA" id="ARBA00022801"/>
    </source>
</evidence>
<evidence type="ECO:0000256" key="6">
    <source>
        <dbReference type="ARBA" id="ARBA00023049"/>
    </source>
</evidence>
<dbReference type="Pfam" id="PF01432">
    <property type="entry name" value="Peptidase_M3"/>
    <property type="match status" value="1"/>
</dbReference>
<comment type="similarity">
    <text evidence="1 7">Belongs to the peptidase M3 family.</text>
</comment>
<name>A0A562N4U6_9HYPH</name>
<dbReference type="Gene3D" id="1.10.1370.10">
    <property type="entry name" value="Neurolysin, domain 3"/>
    <property type="match status" value="1"/>
</dbReference>
<dbReference type="GO" id="GO:0004180">
    <property type="term" value="F:carboxypeptidase activity"/>
    <property type="evidence" value="ECO:0007669"/>
    <property type="project" value="TreeGrafter"/>
</dbReference>
<dbReference type="SUPFAM" id="SSF55486">
    <property type="entry name" value="Metalloproteases ('zincins'), catalytic domain"/>
    <property type="match status" value="1"/>
</dbReference>
<evidence type="ECO:0000256" key="5">
    <source>
        <dbReference type="ARBA" id="ARBA00022833"/>
    </source>
</evidence>
<comment type="cofactor">
    <cofactor evidence="7">
        <name>Zn(2+)</name>
        <dbReference type="ChEBI" id="CHEBI:29105"/>
    </cofactor>
    <text evidence="7">Binds 1 zinc ion.</text>
</comment>
<evidence type="ECO:0000256" key="2">
    <source>
        <dbReference type="ARBA" id="ARBA00022670"/>
    </source>
</evidence>
<dbReference type="EMBL" id="VLKT01000045">
    <property type="protein sequence ID" value="TWI26881.1"/>
    <property type="molecule type" value="Genomic_DNA"/>
</dbReference>
<evidence type="ECO:0000256" key="3">
    <source>
        <dbReference type="ARBA" id="ARBA00022723"/>
    </source>
</evidence>
<keyword evidence="6 7" id="KW-0482">Metalloprotease</keyword>
<evidence type="ECO:0000256" key="7">
    <source>
        <dbReference type="RuleBase" id="RU003435"/>
    </source>
</evidence>
<evidence type="ECO:0000259" key="8">
    <source>
        <dbReference type="Pfam" id="PF01432"/>
    </source>
</evidence>
<dbReference type="PANTHER" id="PTHR43660:SF1">
    <property type="entry name" value="DIPEPTIDYL CARBOXYPEPTIDASE"/>
    <property type="match status" value="1"/>
</dbReference>
<dbReference type="InterPro" id="IPR034005">
    <property type="entry name" value="M3A_DCP"/>
</dbReference>
<dbReference type="InterPro" id="IPR024079">
    <property type="entry name" value="MetalloPept_cat_dom_sf"/>
</dbReference>
<dbReference type="CDD" id="cd06456">
    <property type="entry name" value="M3A_DCP"/>
    <property type="match status" value="1"/>
</dbReference>
<evidence type="ECO:0000313" key="10">
    <source>
        <dbReference type="Proteomes" id="UP000317122"/>
    </source>
</evidence>
<dbReference type="AlphaFoldDB" id="A0A562N4U6"/>
<keyword evidence="2 7" id="KW-0645">Protease</keyword>
<sequence>MPSTKAVDLAAHPLTTWQGPLGLPDFTRIGDGDFSPVFDAALKAHEAEIEAISGNAETPTVENTLAALELGGEALDHVSSIFWCRAGAHTNEAIQALERDISPKMSRHFSAISMNERLFARIDDLYQRREALKLDAETLRVLEKTWKSFVRSGAKLDAEGKKRLATINEELSSLGTTFSQNLLADERDWALFLDEADLAGLPEFLKSAMAEAAEMRGQKGRYAVTLSRSIYEPFSTFSERRDLRETAFRAFTMRGQNGGATDNTEVVRDKLKLRAEKAKLLGYASFAALKLDDTMAKTPEAVHMLLDPVWEKALEKAASDQTELQRLAAKAGSNEKFAAWDWRFYQEKLRAEKFAFDEAELKPYLQLDRVIDACFDVATRLFGITFEEKKGIATWHPEARVFIVRNADGSERGLFLADYFARPSKRSGAWMSALKSGYKLGHGSRPVIYNIMNFAKPPEGEAALLSVDEAKTLFHEFGHALHGMLTDVTWPSVAGTSVSRDFVELPSQLYEHWLTVPAVLEKHALHVKTGKPMPKALVDKMLAARTFGAGFATVEFTASALVDMAYHARPDAPEEPLRFEAETLEKLNMPGTIAMRHRTPQFGHIFSGDGYSAGYYSYMWSEVLDADAFAAFEETGDPFNPALAERLRKNIYAAGGSKDPEELYTAFRGKMPSPEAMMVKRGLVLAAAEQG</sequence>
<dbReference type="GO" id="GO:0004222">
    <property type="term" value="F:metalloendopeptidase activity"/>
    <property type="evidence" value="ECO:0007669"/>
    <property type="project" value="InterPro"/>
</dbReference>
<evidence type="ECO:0000256" key="1">
    <source>
        <dbReference type="ARBA" id="ARBA00006040"/>
    </source>
</evidence>
<comment type="caution">
    <text evidence="9">The sequence shown here is derived from an EMBL/GenBank/DDBJ whole genome shotgun (WGS) entry which is preliminary data.</text>
</comment>
<dbReference type="RefSeq" id="WP_145721691.1">
    <property type="nucleotide sequence ID" value="NZ_BSPF01000028.1"/>
</dbReference>
<organism evidence="9 10">
    <name type="scientific">Mesorhizobium tianshanense</name>
    <dbReference type="NCBI Taxonomy" id="39844"/>
    <lineage>
        <taxon>Bacteria</taxon>
        <taxon>Pseudomonadati</taxon>
        <taxon>Pseudomonadota</taxon>
        <taxon>Alphaproteobacteria</taxon>
        <taxon>Hyphomicrobiales</taxon>
        <taxon>Phyllobacteriaceae</taxon>
        <taxon>Mesorhizobium</taxon>
    </lineage>
</organism>
<gene>
    <name evidence="9" type="ORF">IQ26_05718</name>
</gene>
<dbReference type="InterPro" id="IPR045090">
    <property type="entry name" value="Pept_M3A_M3B"/>
</dbReference>
<reference evidence="9 10" key="1">
    <citation type="journal article" date="2015" name="Stand. Genomic Sci.">
        <title>Genomic Encyclopedia of Bacterial and Archaeal Type Strains, Phase III: the genomes of soil and plant-associated and newly described type strains.</title>
        <authorList>
            <person name="Whitman W.B."/>
            <person name="Woyke T."/>
            <person name="Klenk H.P."/>
            <person name="Zhou Y."/>
            <person name="Lilburn T.G."/>
            <person name="Beck B.J."/>
            <person name="De Vos P."/>
            <person name="Vandamme P."/>
            <person name="Eisen J.A."/>
            <person name="Garrity G."/>
            <person name="Hugenholtz P."/>
            <person name="Kyrpides N.C."/>
        </authorList>
    </citation>
    <scope>NUCLEOTIDE SEQUENCE [LARGE SCALE GENOMIC DNA]</scope>
    <source>
        <strain evidence="9 10">CGMCC 1.2546</strain>
    </source>
</reference>
<dbReference type="Proteomes" id="UP000317122">
    <property type="component" value="Unassembled WGS sequence"/>
</dbReference>
<keyword evidence="4 7" id="KW-0378">Hydrolase</keyword>
<dbReference type="GO" id="GO:0005829">
    <property type="term" value="C:cytosol"/>
    <property type="evidence" value="ECO:0007669"/>
    <property type="project" value="TreeGrafter"/>
</dbReference>
<keyword evidence="10" id="KW-1185">Reference proteome</keyword>
<proteinExistence type="inferred from homology"/>
<dbReference type="OrthoDB" id="9773538at2"/>
<feature type="domain" description="Peptidase M3A/M3B catalytic" evidence="8">
    <location>
        <begin position="238"/>
        <end position="679"/>
    </location>
</feature>
<keyword evidence="3 7" id="KW-0479">Metal-binding</keyword>
<accession>A0A562N4U6</accession>
<dbReference type="InterPro" id="IPR024077">
    <property type="entry name" value="Neurolysin/TOP_dom2"/>
</dbReference>
<dbReference type="FunFam" id="3.40.390.10:FF:000009">
    <property type="entry name" value="Oligopeptidase A"/>
    <property type="match status" value="1"/>
</dbReference>
<dbReference type="GO" id="GO:0046872">
    <property type="term" value="F:metal ion binding"/>
    <property type="evidence" value="ECO:0007669"/>
    <property type="project" value="UniProtKB-UniRule"/>
</dbReference>
<keyword evidence="5 7" id="KW-0862">Zinc</keyword>
<protein>
    <submittedName>
        <fullName evidence="9">Peptidyl-dipeptidase Dcp</fullName>
    </submittedName>
</protein>
<dbReference type="GO" id="GO:0006508">
    <property type="term" value="P:proteolysis"/>
    <property type="evidence" value="ECO:0007669"/>
    <property type="project" value="UniProtKB-KW"/>
</dbReference>
<evidence type="ECO:0000313" key="9">
    <source>
        <dbReference type="EMBL" id="TWI26881.1"/>
    </source>
</evidence>
<dbReference type="InterPro" id="IPR001567">
    <property type="entry name" value="Pept_M3A_M3B_dom"/>
</dbReference>
<dbReference type="PANTHER" id="PTHR43660">
    <property type="entry name" value="DIPEPTIDYL CARBOXYPEPTIDASE"/>
    <property type="match status" value="1"/>
</dbReference>